<dbReference type="GO" id="GO:0005739">
    <property type="term" value="C:mitochondrion"/>
    <property type="evidence" value="ECO:0007669"/>
    <property type="project" value="TreeGrafter"/>
</dbReference>
<dbReference type="InterPro" id="IPR001509">
    <property type="entry name" value="Epimerase_deHydtase"/>
</dbReference>
<dbReference type="InterPro" id="IPR051207">
    <property type="entry name" value="ComplexI_NDUFA9_subunit"/>
</dbReference>
<dbReference type="Gene3D" id="3.40.50.720">
    <property type="entry name" value="NAD(P)-binding Rossmann-like Domain"/>
    <property type="match status" value="1"/>
</dbReference>
<comment type="caution">
    <text evidence="2">The sequence shown here is derived from an EMBL/GenBank/DDBJ whole genome shotgun (WGS) entry which is preliminary data.</text>
</comment>
<proteinExistence type="predicted"/>
<reference evidence="2" key="1">
    <citation type="submission" date="2018-03" db="EMBL/GenBank/DDBJ databases">
        <authorList>
            <person name="Guldener U."/>
        </authorList>
    </citation>
    <scope>NUCLEOTIDE SEQUENCE</scope>
</reference>
<dbReference type="PANTHER" id="PTHR12126">
    <property type="entry name" value="NADH-UBIQUINONE OXIDOREDUCTASE 39 KDA SUBUNIT-RELATED"/>
    <property type="match status" value="1"/>
</dbReference>
<keyword evidence="3" id="KW-1185">Reference proteome</keyword>
<dbReference type="AlphaFoldDB" id="A0AAE8MRH8"/>
<dbReference type="SUPFAM" id="SSF51735">
    <property type="entry name" value="NAD(P)-binding Rossmann-fold domains"/>
    <property type="match status" value="1"/>
</dbReference>
<dbReference type="PANTHER" id="PTHR12126:SF16">
    <property type="entry name" value="MIOREX COMPLEX COMPONENT 2"/>
    <property type="match status" value="1"/>
</dbReference>
<evidence type="ECO:0000313" key="2">
    <source>
        <dbReference type="EMBL" id="SPN98497.1"/>
    </source>
</evidence>
<dbReference type="GO" id="GO:0044877">
    <property type="term" value="F:protein-containing complex binding"/>
    <property type="evidence" value="ECO:0007669"/>
    <property type="project" value="TreeGrafter"/>
</dbReference>
<sequence>MSAAKRLIVCGGNGFLGSRICKYAVARGWDVTSIRQAAPYRSGEPHWDAVTASAAPPPWAHKVTWERADILRPSTYAPLLKGADSVVHSMGILMEADYKGVVRGTESPLAGLHKAFSPSVNRGVDPLARAAGEDIAPPNPKDQFSYEVMNRDSAITLARHASDEGVATFCYISAIAAPPGLPARYISTKREAEKAIEDHFPQMRNVFVRPPFMYDNSRKFTLGIAAATGVGTLFNGLTKGAFGGLMGAGGIKPLKVDTVAEAVVEALADETVKGPVEVAQIDELATRAWRNSML</sequence>
<dbReference type="Pfam" id="PF01370">
    <property type="entry name" value="Epimerase"/>
    <property type="match status" value="1"/>
</dbReference>
<dbReference type="InterPro" id="IPR036291">
    <property type="entry name" value="NAD(P)-bd_dom_sf"/>
</dbReference>
<accession>A0AAE8MRH8</accession>
<gene>
    <name evidence="2" type="ORF">DNG_01542</name>
</gene>
<dbReference type="Proteomes" id="UP001187682">
    <property type="component" value="Unassembled WGS sequence"/>
</dbReference>
<evidence type="ECO:0000259" key="1">
    <source>
        <dbReference type="Pfam" id="PF01370"/>
    </source>
</evidence>
<dbReference type="EMBL" id="ONZQ02000002">
    <property type="protein sequence ID" value="SPN98497.1"/>
    <property type="molecule type" value="Genomic_DNA"/>
</dbReference>
<protein>
    <submittedName>
        <fullName evidence="2">Probable oxidoreductase</fullName>
    </submittedName>
</protein>
<organism evidence="2 3">
    <name type="scientific">Cephalotrichum gorgonifer</name>
    <dbReference type="NCBI Taxonomy" id="2041049"/>
    <lineage>
        <taxon>Eukaryota</taxon>
        <taxon>Fungi</taxon>
        <taxon>Dikarya</taxon>
        <taxon>Ascomycota</taxon>
        <taxon>Pezizomycotina</taxon>
        <taxon>Sordariomycetes</taxon>
        <taxon>Hypocreomycetidae</taxon>
        <taxon>Microascales</taxon>
        <taxon>Microascaceae</taxon>
        <taxon>Cephalotrichum</taxon>
    </lineage>
</organism>
<evidence type="ECO:0000313" key="3">
    <source>
        <dbReference type="Proteomes" id="UP001187682"/>
    </source>
</evidence>
<feature type="domain" description="NAD-dependent epimerase/dehydratase" evidence="1">
    <location>
        <begin position="8"/>
        <end position="89"/>
    </location>
</feature>
<name>A0AAE8MRH8_9PEZI</name>